<dbReference type="OrthoDB" id="1668230at2759"/>
<dbReference type="STRING" id="1163406.A0A0L0N354"/>
<evidence type="ECO:0000313" key="14">
    <source>
        <dbReference type="Proteomes" id="UP000036947"/>
    </source>
</evidence>
<feature type="domain" description="Protein kinase" evidence="12">
    <location>
        <begin position="42"/>
        <end position="292"/>
    </location>
</feature>
<protein>
    <recommendedName>
        <fullName evidence="5">EKC/KEOPS complex subunit BUD32</fullName>
        <ecNumber evidence="3">2.7.11.1</ecNumber>
    </recommendedName>
    <alternativeName>
        <fullName evidence="6 7">Atypical Serine/threonine protein kinase BUD32</fullName>
    </alternativeName>
    <alternativeName>
        <fullName evidence="4">EKC/KEOPS complex subunit bud32</fullName>
    </alternativeName>
</protein>
<comment type="caution">
    <text evidence="13">The sequence shown here is derived from an EMBL/GenBank/DDBJ whole genome shotgun (WGS) entry which is preliminary data.</text>
</comment>
<dbReference type="Proteomes" id="UP000036947">
    <property type="component" value="Unassembled WGS sequence"/>
</dbReference>
<evidence type="ECO:0000256" key="5">
    <source>
        <dbReference type="ARBA" id="ARBA00019973"/>
    </source>
</evidence>
<dbReference type="PANTHER" id="PTHR44329">
    <property type="entry name" value="SERINE/THREONINE-PROTEIN KINASE TNNI3K-RELATED"/>
    <property type="match status" value="1"/>
</dbReference>
<keyword evidence="13" id="KW-0418">Kinase</keyword>
<keyword evidence="11" id="KW-1133">Transmembrane helix</keyword>
<keyword evidence="13" id="KW-0808">Transferase</keyword>
<organism evidence="13 14">
    <name type="scientific">Tolypocladium ophioglossoides (strain CBS 100239)</name>
    <name type="common">Snaketongue truffleclub</name>
    <name type="synonym">Elaphocordyceps ophioglossoides</name>
    <dbReference type="NCBI Taxonomy" id="1163406"/>
    <lineage>
        <taxon>Eukaryota</taxon>
        <taxon>Fungi</taxon>
        <taxon>Dikarya</taxon>
        <taxon>Ascomycota</taxon>
        <taxon>Pezizomycotina</taxon>
        <taxon>Sordariomycetes</taxon>
        <taxon>Hypocreomycetidae</taxon>
        <taxon>Hypocreales</taxon>
        <taxon>Ophiocordycipitaceae</taxon>
        <taxon>Tolypocladium</taxon>
    </lineage>
</organism>
<feature type="transmembrane region" description="Helical" evidence="11">
    <location>
        <begin position="287"/>
        <end position="305"/>
    </location>
</feature>
<evidence type="ECO:0000256" key="6">
    <source>
        <dbReference type="ARBA" id="ARBA00030980"/>
    </source>
</evidence>
<dbReference type="Pfam" id="PF07714">
    <property type="entry name" value="PK_Tyr_Ser-Thr"/>
    <property type="match status" value="1"/>
</dbReference>
<dbReference type="SUPFAM" id="SSF56112">
    <property type="entry name" value="Protein kinase-like (PK-like)"/>
    <property type="match status" value="1"/>
</dbReference>
<keyword evidence="11" id="KW-0812">Transmembrane</keyword>
<dbReference type="AlphaFoldDB" id="A0A0L0N354"/>
<evidence type="ECO:0000256" key="3">
    <source>
        <dbReference type="ARBA" id="ARBA00012513"/>
    </source>
</evidence>
<reference evidence="13 14" key="1">
    <citation type="journal article" date="2015" name="BMC Genomics">
        <title>The genome of the truffle-parasite Tolypocladium ophioglossoides and the evolution of antifungal peptaibiotics.</title>
        <authorList>
            <person name="Quandt C.A."/>
            <person name="Bushley K.E."/>
            <person name="Spatafora J.W."/>
        </authorList>
    </citation>
    <scope>NUCLEOTIDE SEQUENCE [LARGE SCALE GENOMIC DNA]</scope>
    <source>
        <strain evidence="13 14">CBS 100239</strain>
    </source>
</reference>
<comment type="catalytic activity">
    <reaction evidence="9">
        <text>L-seryl-[protein] + ATP = O-phospho-L-seryl-[protein] + ADP + H(+)</text>
        <dbReference type="Rhea" id="RHEA:17989"/>
        <dbReference type="Rhea" id="RHEA-COMP:9863"/>
        <dbReference type="Rhea" id="RHEA-COMP:11604"/>
        <dbReference type="ChEBI" id="CHEBI:15378"/>
        <dbReference type="ChEBI" id="CHEBI:29999"/>
        <dbReference type="ChEBI" id="CHEBI:30616"/>
        <dbReference type="ChEBI" id="CHEBI:83421"/>
        <dbReference type="ChEBI" id="CHEBI:456216"/>
        <dbReference type="EC" id="2.7.11.1"/>
    </reaction>
</comment>
<dbReference type="InterPro" id="IPR000719">
    <property type="entry name" value="Prot_kinase_dom"/>
</dbReference>
<gene>
    <name evidence="13" type="ORF">TOPH_06908</name>
</gene>
<accession>A0A0L0N354</accession>
<dbReference type="InterPro" id="IPR011009">
    <property type="entry name" value="Kinase-like_dom_sf"/>
</dbReference>
<feature type="region of interest" description="Disordered" evidence="10">
    <location>
        <begin position="1"/>
        <end position="24"/>
    </location>
</feature>
<evidence type="ECO:0000256" key="4">
    <source>
        <dbReference type="ARBA" id="ARBA00013948"/>
    </source>
</evidence>
<dbReference type="InterPro" id="IPR001245">
    <property type="entry name" value="Ser-Thr/Tyr_kinase_cat_dom"/>
</dbReference>
<evidence type="ECO:0000256" key="10">
    <source>
        <dbReference type="SAM" id="MobiDB-lite"/>
    </source>
</evidence>
<name>A0A0L0N354_TOLOC</name>
<evidence type="ECO:0000256" key="1">
    <source>
        <dbReference type="ARBA" id="ARBA00003747"/>
    </source>
</evidence>
<evidence type="ECO:0000313" key="13">
    <source>
        <dbReference type="EMBL" id="KND88538.1"/>
    </source>
</evidence>
<dbReference type="EC" id="2.7.11.1" evidence="3"/>
<evidence type="ECO:0000259" key="12">
    <source>
        <dbReference type="PROSITE" id="PS50011"/>
    </source>
</evidence>
<dbReference type="Gene3D" id="1.10.510.10">
    <property type="entry name" value="Transferase(Phosphotransferase) domain 1"/>
    <property type="match status" value="1"/>
</dbReference>
<dbReference type="GO" id="GO:0005524">
    <property type="term" value="F:ATP binding"/>
    <property type="evidence" value="ECO:0007669"/>
    <property type="project" value="InterPro"/>
</dbReference>
<dbReference type="InterPro" id="IPR051681">
    <property type="entry name" value="Ser/Thr_Kinases-Pseudokinases"/>
</dbReference>
<evidence type="ECO:0000256" key="7">
    <source>
        <dbReference type="ARBA" id="ARBA00033194"/>
    </source>
</evidence>
<evidence type="ECO:0000256" key="8">
    <source>
        <dbReference type="ARBA" id="ARBA00047899"/>
    </source>
</evidence>
<comment type="subunit">
    <text evidence="2">Component of the EKC/KEOPS complex composed of at least BUD32, CGI121, GON7, KAE1 and PCC1; the whole complex dimerizes.</text>
</comment>
<sequence length="312" mass="34127">MTKTLTRDSCDTTNQPPPTPFDPSKLSTTAMAFDEIQYPPGFGYKDLVAWGSTGLVVLDRATQTVIKSPFNPENGSPIAREREIYERLAERGRHQGTLLYHGEFEGGGIRLEYASNLDLQSFVQREEVGPALRLHWMIQLADALAFVHDARIIHGDFTTANVFLDDGLNARLADFAGSSIDSSRLLVEVTASHLYPGNLLSAQGDIFAFGSVMYELGTGKRPYAGLSETDIKSLFQRGEFPDVTSLASLGRIIRTCWEGGYDDSKTLVKDLQLIRDTPSTAPDASSLAHFLVGLAAIVLAGLIWTRSARAAR</sequence>
<feature type="compositionally biased region" description="Basic and acidic residues" evidence="10">
    <location>
        <begin position="1"/>
        <end position="10"/>
    </location>
</feature>
<proteinExistence type="predicted"/>
<comment type="catalytic activity">
    <reaction evidence="8">
        <text>L-threonyl-[protein] + ATP = O-phospho-L-threonyl-[protein] + ADP + H(+)</text>
        <dbReference type="Rhea" id="RHEA:46608"/>
        <dbReference type="Rhea" id="RHEA-COMP:11060"/>
        <dbReference type="Rhea" id="RHEA-COMP:11605"/>
        <dbReference type="ChEBI" id="CHEBI:15378"/>
        <dbReference type="ChEBI" id="CHEBI:30013"/>
        <dbReference type="ChEBI" id="CHEBI:30616"/>
        <dbReference type="ChEBI" id="CHEBI:61977"/>
        <dbReference type="ChEBI" id="CHEBI:456216"/>
        <dbReference type="EC" id="2.7.11.1"/>
    </reaction>
</comment>
<keyword evidence="14" id="KW-1185">Reference proteome</keyword>
<comment type="function">
    <text evidence="1">Component of the EKC/KEOPS complex that is required for the formation of a threonylcarbamoyl group on adenosine at position 37 (t(6)A37) in tRNAs that read codons beginning with adenine. The complex is probably involved in the transfer of the threonylcarbamoyl moiety of threonylcarbamoyl-AMP (TC-AMP) to the N6 group of A37. BUD32 has ATPase activity in the context of the EKC/KEOPS complex and likely plays a supporting role to the catalytic subunit KAE1. The EKC/KEOPS complex also promotes both telomere uncapping and telomere elongation. The complex is required for efficient recruitment of transcriptional coactivators.</text>
</comment>
<dbReference type="InterPro" id="IPR008266">
    <property type="entry name" value="Tyr_kinase_AS"/>
</dbReference>
<dbReference type="EMBL" id="LFRF01000025">
    <property type="protein sequence ID" value="KND88538.1"/>
    <property type="molecule type" value="Genomic_DNA"/>
</dbReference>
<evidence type="ECO:0000256" key="2">
    <source>
        <dbReference type="ARBA" id="ARBA00011534"/>
    </source>
</evidence>
<keyword evidence="11" id="KW-0472">Membrane</keyword>
<dbReference type="GO" id="GO:0004674">
    <property type="term" value="F:protein serine/threonine kinase activity"/>
    <property type="evidence" value="ECO:0007669"/>
    <property type="project" value="UniProtKB-EC"/>
</dbReference>
<evidence type="ECO:0000256" key="9">
    <source>
        <dbReference type="ARBA" id="ARBA00048679"/>
    </source>
</evidence>
<evidence type="ECO:0000256" key="11">
    <source>
        <dbReference type="SAM" id="Phobius"/>
    </source>
</evidence>
<dbReference type="PROSITE" id="PS50011">
    <property type="entry name" value="PROTEIN_KINASE_DOM"/>
    <property type="match status" value="1"/>
</dbReference>
<dbReference type="PROSITE" id="PS00109">
    <property type="entry name" value="PROTEIN_KINASE_TYR"/>
    <property type="match status" value="1"/>
</dbReference>